<evidence type="ECO:0000256" key="2">
    <source>
        <dbReference type="SAM" id="Coils"/>
    </source>
</evidence>
<evidence type="ECO:0000313" key="6">
    <source>
        <dbReference type="Proteomes" id="UP001146120"/>
    </source>
</evidence>
<gene>
    <name evidence="5" type="ORF">N0F65_003309</name>
</gene>
<feature type="compositionally biased region" description="Acidic residues" evidence="3">
    <location>
        <begin position="44"/>
        <end position="54"/>
    </location>
</feature>
<dbReference type="InterPro" id="IPR007527">
    <property type="entry name" value="Znf_SWIM"/>
</dbReference>
<reference evidence="5" key="1">
    <citation type="submission" date="2022-11" db="EMBL/GenBank/DDBJ databases">
        <authorList>
            <person name="Morgan W.R."/>
            <person name="Tartar A."/>
        </authorList>
    </citation>
    <scope>NUCLEOTIDE SEQUENCE</scope>
    <source>
        <strain evidence="5">ARSEF 373</strain>
    </source>
</reference>
<dbReference type="EMBL" id="DAKRPA010000023">
    <property type="protein sequence ID" value="DBA03062.1"/>
    <property type="molecule type" value="Genomic_DNA"/>
</dbReference>
<evidence type="ECO:0000256" key="1">
    <source>
        <dbReference type="PROSITE-ProRule" id="PRU00325"/>
    </source>
</evidence>
<feature type="region of interest" description="Disordered" evidence="3">
    <location>
        <begin position="694"/>
        <end position="715"/>
    </location>
</feature>
<keyword evidence="1" id="KW-0862">Zinc</keyword>
<dbReference type="GO" id="GO:0008270">
    <property type="term" value="F:zinc ion binding"/>
    <property type="evidence" value="ECO:0007669"/>
    <property type="project" value="UniProtKB-KW"/>
</dbReference>
<dbReference type="PANTHER" id="PTHR31569">
    <property type="entry name" value="SWIM-TYPE DOMAIN-CONTAINING PROTEIN"/>
    <property type="match status" value="1"/>
</dbReference>
<dbReference type="InterPro" id="IPR052579">
    <property type="entry name" value="Zinc_finger_SWIM"/>
</dbReference>
<keyword evidence="6" id="KW-1185">Reference proteome</keyword>
<dbReference type="PROSITE" id="PS50966">
    <property type="entry name" value="ZF_SWIM"/>
    <property type="match status" value="1"/>
</dbReference>
<name>A0AAV2ZBW0_9STRA</name>
<keyword evidence="1" id="KW-0479">Metal-binding</keyword>
<dbReference type="AlphaFoldDB" id="A0AAV2ZBW0"/>
<sequence>AMRISQLVTEHLGGNDADDERMTEVDDGQEADDVNKGNVQNADENSDENSDEDHDFEIKWECPPVDRREFPSWEELVSYVKEYGKRTHQHYVIRNSTRTSKRNNEARKQKKFQSSMLIDETKFLYYSRPFKCTDAASLTQYRKASTPEPQVNPVSCASKFGCPIQRQCVDGEYYHSDDNSQSSCFRPSTLHNCLSLERRSHQQLRVSSKTCSHYSRLHPPDRQDRDYDAGCVNICAKMREDEYSASNGKQGNRSILARFSQDARKFVATLQTQHMKSMFAVFPEVLLIETTFDTNLSKYKLFSLMVTDAFGNGQHVRVDMRFSNVVRNSDGGRRWMEYVERNGTKCREMWTSYERENVPNLGNDTNNRLESSWQEIKQSVTRSMPLDMSIAALMASQDAIERRWCARLRAVRTRFIEGYDDETKERFVCELIKTQYDLARANKYKYNGLPPFVIIQYDHAAEREADRQVSSEFFGTHPHEENAPRCMYVRDKLKTWMCSCSFSATCILPCRHAIYVRLAEGLRAVEEGMIHKRRQLRHLKKQVLQDAVAAVNSVNADASDGNNSFSVRHICEAIAPRILSRKDKCKTTRQLTDEIADVVADQGMSAYQSILLALADFKALVCDGKVPQVFERGRDATTVEVCEREDVVARGEEQAVVAERAVERAEEQAVAAERRSSASSECEYQIPQFEIPRSRRVEQPRQDKPRAKSKKFSKVDDEADTKSLVPLVVVEAGMKALTTYTWQTAPRWLDFVKFVAEADVDYEIISVVVDVPPVASSKVTTLMSVALIERARSRVNVFKSKQASRTDNPLSDTSLFVKWRRKVFTIASLRAMWDCHRLIKALRCVHSCVVWIRGDTSRHDSQTT</sequence>
<feature type="coiled-coil region" evidence="2">
    <location>
        <begin position="648"/>
        <end position="675"/>
    </location>
</feature>
<dbReference type="InterPro" id="IPR048324">
    <property type="entry name" value="ZSWIM1-3_RNaseH-like"/>
</dbReference>
<dbReference type="Proteomes" id="UP001146120">
    <property type="component" value="Unassembled WGS sequence"/>
</dbReference>
<organism evidence="5 6">
    <name type="scientific">Lagenidium giganteum</name>
    <dbReference type="NCBI Taxonomy" id="4803"/>
    <lineage>
        <taxon>Eukaryota</taxon>
        <taxon>Sar</taxon>
        <taxon>Stramenopiles</taxon>
        <taxon>Oomycota</taxon>
        <taxon>Peronosporomycetes</taxon>
        <taxon>Pythiales</taxon>
        <taxon>Pythiaceae</taxon>
    </lineage>
</organism>
<keyword evidence="2" id="KW-0175">Coiled coil</keyword>
<protein>
    <recommendedName>
        <fullName evidence="4">SWIM-type domain-containing protein</fullName>
    </recommendedName>
</protein>
<feature type="compositionally biased region" description="Acidic residues" evidence="3">
    <location>
        <begin position="16"/>
        <end position="32"/>
    </location>
</feature>
<accession>A0AAV2ZBW0</accession>
<evidence type="ECO:0000259" key="4">
    <source>
        <dbReference type="PROSITE" id="PS50966"/>
    </source>
</evidence>
<dbReference type="Pfam" id="PF21056">
    <property type="entry name" value="ZSWIM1-3_RNaseH-like"/>
    <property type="match status" value="1"/>
</dbReference>
<evidence type="ECO:0000313" key="5">
    <source>
        <dbReference type="EMBL" id="DBA03062.1"/>
    </source>
</evidence>
<proteinExistence type="predicted"/>
<comment type="caution">
    <text evidence="5">The sequence shown here is derived from an EMBL/GenBank/DDBJ whole genome shotgun (WGS) entry which is preliminary data.</text>
</comment>
<feature type="non-terminal residue" evidence="5">
    <location>
        <position position="1"/>
    </location>
</feature>
<keyword evidence="1" id="KW-0863">Zinc-finger</keyword>
<feature type="region of interest" description="Disordered" evidence="3">
    <location>
        <begin position="1"/>
        <end position="54"/>
    </location>
</feature>
<evidence type="ECO:0000256" key="3">
    <source>
        <dbReference type="SAM" id="MobiDB-lite"/>
    </source>
</evidence>
<feature type="domain" description="SWIM-type" evidence="4">
    <location>
        <begin position="487"/>
        <end position="521"/>
    </location>
</feature>
<reference evidence="5" key="2">
    <citation type="journal article" date="2023" name="Microbiol Resour">
        <title>Decontamination and Annotation of the Draft Genome Sequence of the Oomycete Lagenidium giganteum ARSEF 373.</title>
        <authorList>
            <person name="Morgan W.R."/>
            <person name="Tartar A."/>
        </authorList>
    </citation>
    <scope>NUCLEOTIDE SEQUENCE</scope>
    <source>
        <strain evidence="5">ARSEF 373</strain>
    </source>
</reference>
<feature type="compositionally biased region" description="Basic and acidic residues" evidence="3">
    <location>
        <begin position="694"/>
        <end position="706"/>
    </location>
</feature>
<dbReference type="PANTHER" id="PTHR31569:SF4">
    <property type="entry name" value="SWIM-TYPE DOMAIN-CONTAINING PROTEIN"/>
    <property type="match status" value="1"/>
</dbReference>